<dbReference type="AlphaFoldDB" id="A0AAV7NEG8"/>
<dbReference type="GO" id="GO:0072377">
    <property type="term" value="P:blood coagulation, common pathway"/>
    <property type="evidence" value="ECO:0007669"/>
    <property type="project" value="TreeGrafter"/>
</dbReference>
<dbReference type="InterPro" id="IPR037579">
    <property type="entry name" value="FIB_ANG-like"/>
</dbReference>
<protein>
    <recommendedName>
        <fullName evidence="6">Fibrinogen C-terminal domain-containing protein</fullName>
    </recommendedName>
</protein>
<dbReference type="CDD" id="cd00087">
    <property type="entry name" value="FReD"/>
    <property type="match status" value="1"/>
</dbReference>
<organism evidence="7 8">
    <name type="scientific">Pleurodeles waltl</name>
    <name type="common">Iberian ribbed newt</name>
    <dbReference type="NCBI Taxonomy" id="8319"/>
    <lineage>
        <taxon>Eukaryota</taxon>
        <taxon>Metazoa</taxon>
        <taxon>Chordata</taxon>
        <taxon>Craniata</taxon>
        <taxon>Vertebrata</taxon>
        <taxon>Euteleostomi</taxon>
        <taxon>Amphibia</taxon>
        <taxon>Batrachia</taxon>
        <taxon>Caudata</taxon>
        <taxon>Salamandroidea</taxon>
        <taxon>Salamandridae</taxon>
        <taxon>Pleurodelinae</taxon>
        <taxon>Pleurodeles</taxon>
    </lineage>
</organism>
<dbReference type="SMART" id="SM00186">
    <property type="entry name" value="FBG"/>
    <property type="match status" value="1"/>
</dbReference>
<evidence type="ECO:0000313" key="8">
    <source>
        <dbReference type="Proteomes" id="UP001066276"/>
    </source>
</evidence>
<dbReference type="InterPro" id="IPR002181">
    <property type="entry name" value="Fibrinogen_a/b/g_C_dom"/>
</dbReference>
<evidence type="ECO:0000259" key="6">
    <source>
        <dbReference type="PROSITE" id="PS51406"/>
    </source>
</evidence>
<dbReference type="GO" id="GO:0070527">
    <property type="term" value="P:platelet aggregation"/>
    <property type="evidence" value="ECO:0007669"/>
    <property type="project" value="TreeGrafter"/>
</dbReference>
<dbReference type="InterPro" id="IPR020837">
    <property type="entry name" value="Fibrinogen_CS"/>
</dbReference>
<dbReference type="InterPro" id="IPR036056">
    <property type="entry name" value="Fibrinogen-like_C"/>
</dbReference>
<evidence type="ECO:0000256" key="2">
    <source>
        <dbReference type="ARBA" id="ARBA00022525"/>
    </source>
</evidence>
<sequence>MEAYYIPPTLVEQKERTATFRRKRNVQGSLWRQVLKMIALMPLFMITFFFFHHCSSAPRLPDHEICRLDNIKLQQRLDALQDELLLGDLQLKDLLGNNYHRVKSKVFSFNVTRSKLPDVHLPPPSGNLIVYDRDCSTVFESRKTTSGYFRIRPRPEKEPFLVYCDMSDGGGWTVLQRRSNGKVNFNRKWTDYKEGFGLFKGKNDEYWLGNDHIHDLLAGEMTLQIDLMDWQGERRHAIYENLRIQNEDDNYRLLVSLYSGNAGDALSGGSNVEEQWSASLNGMQFCTPDKDNDRYVTGNCAQENKCGWWFNRCHAANLNGVYYKNGNYSGAYDNGVIWSTWRGLWYSLKYAAMKIRPTSFLQTGSGNGING</sequence>
<dbReference type="FunFam" id="3.90.215.10:FF:000001">
    <property type="entry name" value="Tenascin isoform 1"/>
    <property type="match status" value="1"/>
</dbReference>
<keyword evidence="5" id="KW-0472">Membrane</keyword>
<name>A0AAV7NEG8_PLEWA</name>
<evidence type="ECO:0000313" key="7">
    <source>
        <dbReference type="EMBL" id="KAJ1114477.1"/>
    </source>
</evidence>
<dbReference type="Gene3D" id="4.10.530.10">
    <property type="entry name" value="Gamma-fibrinogen Carboxyl Terminal Fragment, domain 2"/>
    <property type="match status" value="1"/>
</dbReference>
<dbReference type="NCBIfam" id="NF040941">
    <property type="entry name" value="GGGWT_bact"/>
    <property type="match status" value="1"/>
</dbReference>
<proteinExistence type="predicted"/>
<keyword evidence="5" id="KW-1133">Transmembrane helix</keyword>
<keyword evidence="4" id="KW-0325">Glycoprotein</keyword>
<comment type="caution">
    <text evidence="7">The sequence shown here is derived from an EMBL/GenBank/DDBJ whole genome shotgun (WGS) entry which is preliminary data.</text>
</comment>
<reference evidence="7" key="1">
    <citation type="journal article" date="2022" name="bioRxiv">
        <title>Sequencing and chromosome-scale assembly of the giantPleurodeles waltlgenome.</title>
        <authorList>
            <person name="Brown T."/>
            <person name="Elewa A."/>
            <person name="Iarovenko S."/>
            <person name="Subramanian E."/>
            <person name="Araus A.J."/>
            <person name="Petzold A."/>
            <person name="Susuki M."/>
            <person name="Suzuki K.-i.T."/>
            <person name="Hayashi T."/>
            <person name="Toyoda A."/>
            <person name="Oliveira C."/>
            <person name="Osipova E."/>
            <person name="Leigh N.D."/>
            <person name="Simon A."/>
            <person name="Yun M.H."/>
        </authorList>
    </citation>
    <scope>NUCLEOTIDE SEQUENCE</scope>
    <source>
        <strain evidence="7">20211129_DDA</strain>
        <tissue evidence="7">Liver</tissue>
    </source>
</reference>
<feature type="domain" description="Fibrinogen C-terminal" evidence="6">
    <location>
        <begin position="126"/>
        <end position="359"/>
    </location>
</feature>
<evidence type="ECO:0000256" key="3">
    <source>
        <dbReference type="ARBA" id="ARBA00023157"/>
    </source>
</evidence>
<feature type="transmembrane region" description="Helical" evidence="5">
    <location>
        <begin position="30"/>
        <end position="51"/>
    </location>
</feature>
<dbReference type="SUPFAM" id="SSF56496">
    <property type="entry name" value="Fibrinogen C-terminal domain-like"/>
    <property type="match status" value="1"/>
</dbReference>
<dbReference type="GO" id="GO:0042730">
    <property type="term" value="P:fibrinolysis"/>
    <property type="evidence" value="ECO:0007669"/>
    <property type="project" value="TreeGrafter"/>
</dbReference>
<dbReference type="GO" id="GO:0034116">
    <property type="term" value="P:positive regulation of heterotypic cell-cell adhesion"/>
    <property type="evidence" value="ECO:0007669"/>
    <property type="project" value="TreeGrafter"/>
</dbReference>
<dbReference type="Pfam" id="PF00147">
    <property type="entry name" value="Fibrinogen_C"/>
    <property type="match status" value="1"/>
</dbReference>
<evidence type="ECO:0000256" key="1">
    <source>
        <dbReference type="ARBA" id="ARBA00004613"/>
    </source>
</evidence>
<keyword evidence="8" id="KW-1185">Reference proteome</keyword>
<keyword evidence="5" id="KW-0812">Transmembrane</keyword>
<dbReference type="InterPro" id="IPR014716">
    <property type="entry name" value="Fibrinogen_a/b/g_C_1"/>
</dbReference>
<evidence type="ECO:0000256" key="4">
    <source>
        <dbReference type="ARBA" id="ARBA00023180"/>
    </source>
</evidence>
<dbReference type="EMBL" id="JANPWB010000012">
    <property type="protein sequence ID" value="KAJ1114477.1"/>
    <property type="molecule type" value="Genomic_DNA"/>
</dbReference>
<dbReference type="GO" id="GO:0030674">
    <property type="term" value="F:protein-macromolecule adaptor activity"/>
    <property type="evidence" value="ECO:0007669"/>
    <property type="project" value="TreeGrafter"/>
</dbReference>
<dbReference type="PROSITE" id="PS51406">
    <property type="entry name" value="FIBRINOGEN_C_2"/>
    <property type="match status" value="1"/>
</dbReference>
<keyword evidence="3" id="KW-1015">Disulfide bond</keyword>
<dbReference type="PROSITE" id="PS00514">
    <property type="entry name" value="FIBRINOGEN_C_1"/>
    <property type="match status" value="1"/>
</dbReference>
<dbReference type="PANTHER" id="PTHR47221:SF5">
    <property type="entry name" value="FIBRINOGEN C-TERMINAL DOMAIN-CONTAINING PROTEIN"/>
    <property type="match status" value="1"/>
</dbReference>
<dbReference type="GO" id="GO:0005201">
    <property type="term" value="F:extracellular matrix structural constituent"/>
    <property type="evidence" value="ECO:0007669"/>
    <property type="project" value="TreeGrafter"/>
</dbReference>
<dbReference type="Gene3D" id="3.90.215.10">
    <property type="entry name" value="Gamma Fibrinogen, chain A, domain 1"/>
    <property type="match status" value="1"/>
</dbReference>
<dbReference type="PANTHER" id="PTHR47221">
    <property type="entry name" value="FIBRINOGEN ALPHA CHAIN"/>
    <property type="match status" value="1"/>
</dbReference>
<dbReference type="Proteomes" id="UP001066276">
    <property type="component" value="Chromosome 8"/>
</dbReference>
<accession>A0AAV7NEG8</accession>
<gene>
    <name evidence="7" type="ORF">NDU88_002714</name>
</gene>
<dbReference type="GO" id="GO:0005577">
    <property type="term" value="C:fibrinogen complex"/>
    <property type="evidence" value="ECO:0007669"/>
    <property type="project" value="TreeGrafter"/>
</dbReference>
<keyword evidence="2" id="KW-0964">Secreted</keyword>
<evidence type="ECO:0000256" key="5">
    <source>
        <dbReference type="SAM" id="Phobius"/>
    </source>
</evidence>
<comment type="subcellular location">
    <subcellularLocation>
        <location evidence="1">Secreted</location>
    </subcellularLocation>
</comment>